<dbReference type="EMBL" id="JABMOJ010000008">
    <property type="protein sequence ID" value="NQV63749.1"/>
    <property type="molecule type" value="Genomic_DNA"/>
</dbReference>
<dbReference type="Proteomes" id="UP000754644">
    <property type="component" value="Unassembled WGS sequence"/>
</dbReference>
<evidence type="ECO:0000313" key="3">
    <source>
        <dbReference type="Proteomes" id="UP000754644"/>
    </source>
</evidence>
<dbReference type="SUPFAM" id="SSF81901">
    <property type="entry name" value="HCP-like"/>
    <property type="match status" value="1"/>
</dbReference>
<evidence type="ECO:0000313" key="2">
    <source>
        <dbReference type="EMBL" id="NQV63749.1"/>
    </source>
</evidence>
<dbReference type="SMART" id="SM00671">
    <property type="entry name" value="SEL1"/>
    <property type="match status" value="4"/>
</dbReference>
<dbReference type="InterPro" id="IPR011990">
    <property type="entry name" value="TPR-like_helical_dom_sf"/>
</dbReference>
<protein>
    <submittedName>
        <fullName evidence="2">Sel1 repeat family protein</fullName>
    </submittedName>
</protein>
<feature type="chain" id="PRO_5037997726" evidence="1">
    <location>
        <begin position="22"/>
        <end position="239"/>
    </location>
</feature>
<sequence>MMKGWILVGVMLAGLGQCALGADNTDSFEAGLRAKERGHYATALRAWQPLANQGVAQAQNNLGHMSEEGLGVTQDYARAMSWYKSAANQGLKEAQHNVGLLYYHGYGVAKNTGEALSWFKLAAAQKLADSEYMIGLLLHNGESVGLDYQQAKVWFLRAARQNYGPGQLMTAFMLQAGEGQDPEPFKAYVWAKVAETNGLIEDAQAIYNLSMLQLDADDVPKAEAAALQCVASRLADCPE</sequence>
<organism evidence="2 3">
    <name type="scientific">SAR86 cluster bacterium</name>
    <dbReference type="NCBI Taxonomy" id="2030880"/>
    <lineage>
        <taxon>Bacteria</taxon>
        <taxon>Pseudomonadati</taxon>
        <taxon>Pseudomonadota</taxon>
        <taxon>Gammaproteobacteria</taxon>
        <taxon>SAR86 cluster</taxon>
    </lineage>
</organism>
<reference evidence="2" key="1">
    <citation type="submission" date="2020-05" db="EMBL/GenBank/DDBJ databases">
        <title>Sulfur intermediates as new biogeochemical hubs in an aquatic model microbial ecosystem.</title>
        <authorList>
            <person name="Vigneron A."/>
        </authorList>
    </citation>
    <scope>NUCLEOTIDE SEQUENCE</scope>
    <source>
        <strain evidence="2">Bin.250</strain>
    </source>
</reference>
<accession>A0A973A6M6</accession>
<dbReference type="Gene3D" id="1.25.40.10">
    <property type="entry name" value="Tetratricopeptide repeat domain"/>
    <property type="match status" value="1"/>
</dbReference>
<feature type="signal peptide" evidence="1">
    <location>
        <begin position="1"/>
        <end position="21"/>
    </location>
</feature>
<dbReference type="InterPro" id="IPR050767">
    <property type="entry name" value="Sel1_AlgK"/>
</dbReference>
<evidence type="ECO:0000256" key="1">
    <source>
        <dbReference type="SAM" id="SignalP"/>
    </source>
</evidence>
<keyword evidence="1" id="KW-0732">Signal</keyword>
<name>A0A973A6M6_9GAMM</name>
<dbReference type="PANTHER" id="PTHR11102:SF160">
    <property type="entry name" value="ERAD-ASSOCIATED E3 UBIQUITIN-PROTEIN LIGASE COMPONENT HRD3"/>
    <property type="match status" value="1"/>
</dbReference>
<comment type="caution">
    <text evidence="2">The sequence shown here is derived from an EMBL/GenBank/DDBJ whole genome shotgun (WGS) entry which is preliminary data.</text>
</comment>
<dbReference type="Pfam" id="PF08238">
    <property type="entry name" value="Sel1"/>
    <property type="match status" value="5"/>
</dbReference>
<dbReference type="InterPro" id="IPR006597">
    <property type="entry name" value="Sel1-like"/>
</dbReference>
<dbReference type="PANTHER" id="PTHR11102">
    <property type="entry name" value="SEL-1-LIKE PROTEIN"/>
    <property type="match status" value="1"/>
</dbReference>
<dbReference type="AlphaFoldDB" id="A0A973A6M6"/>
<gene>
    <name evidence="2" type="ORF">HQ497_00165</name>
</gene>
<proteinExistence type="predicted"/>